<keyword evidence="3" id="KW-0503">Monooxygenase</keyword>
<dbReference type="GO" id="GO:0004497">
    <property type="term" value="F:monooxygenase activity"/>
    <property type="evidence" value="ECO:0007669"/>
    <property type="project" value="UniProtKB-KW"/>
</dbReference>
<evidence type="ECO:0000313" key="3">
    <source>
        <dbReference type="EMBL" id="KEA55281.1"/>
    </source>
</evidence>
<dbReference type="OrthoDB" id="9780518at2"/>
<dbReference type="EMBL" id="JJOA01000056">
    <property type="protein sequence ID" value="KEA55281.1"/>
    <property type="molecule type" value="Genomic_DNA"/>
</dbReference>
<proteinExistence type="predicted"/>
<dbReference type="SUPFAM" id="SSF51679">
    <property type="entry name" value="Bacterial luciferase-like"/>
    <property type="match status" value="1"/>
</dbReference>
<dbReference type="AlphaFoldDB" id="A0A071MFP5"/>
<evidence type="ECO:0000259" key="2">
    <source>
        <dbReference type="Pfam" id="PF00296"/>
    </source>
</evidence>
<dbReference type="GO" id="GO:0005829">
    <property type="term" value="C:cytosol"/>
    <property type="evidence" value="ECO:0007669"/>
    <property type="project" value="TreeGrafter"/>
</dbReference>
<dbReference type="InterPro" id="IPR011251">
    <property type="entry name" value="Luciferase-like_dom"/>
</dbReference>
<reference evidence="3" key="1">
    <citation type="submission" date="2014-04" db="EMBL/GenBank/DDBJ databases">
        <title>In planta biocontrol of soil-borne Fusarium wilt of banana through a plant endophytic bacterium, Burkholderia cenocepacia 869T2.</title>
        <authorList>
            <person name="Ho Y.-N."/>
            <person name="Chiang H.-M."/>
            <person name="Chao C.-P."/>
            <person name="Su C.-C."/>
            <person name="Hsu H.-F."/>
            <person name="Guo C.-T."/>
            <person name="Hsieh J.-L."/>
            <person name="Huang C.-C."/>
        </authorList>
    </citation>
    <scope>NUCLEOTIDE SEQUENCE [LARGE SCALE GENOMIC DNA]</scope>
    <source>
        <strain evidence="3">869T2</strain>
    </source>
</reference>
<dbReference type="PANTHER" id="PTHR30137:SF20">
    <property type="entry name" value="N-ACETYL-S-ALKYLCYSTEINE MONOOXYGENASE"/>
    <property type="match status" value="1"/>
</dbReference>
<comment type="similarity">
    <text evidence="1">To bacterial alkanal monooxygenase alpha and beta chains.</text>
</comment>
<dbReference type="NCBIfam" id="TIGR03558">
    <property type="entry name" value="oxido_grp_1"/>
    <property type="match status" value="1"/>
</dbReference>
<evidence type="ECO:0000256" key="1">
    <source>
        <dbReference type="ARBA" id="ARBA00007789"/>
    </source>
</evidence>
<name>A0A071MFP5_9BURK</name>
<sequence length="349" mass="36956">MSYSLSLLDKSPIADGATAADALRFTTTLARRAEQLGYARFWVAEHHGTPGFASSAPEIVVAHLLAHTSRIRIGSGGVMLQHYSPFKVAETFKLLAALAPGRVDLGIGKAPGGLPLTTRALQWFHDKARKPDFAGQLAELDAFLGWGVAEDHPLAGAVAMPVAPQPPERILLGGSPESGALAARNGWRFCYAGHFNGDDANLERSLDAYRGAGGTKPLVALYAVAAPTRDEAEQLIGPLKIFKLQFAGGQSFNLASAQAAAEFARQSGASDYRIDELRPTVLADTPERIHRALDALSRRLDVDAFVIDSPVTDYAARLASAEWLGGALSATPLQAALAADRALSPDQNA</sequence>
<gene>
    <name evidence="3" type="ORF">DT99_32190</name>
</gene>
<dbReference type="Pfam" id="PF00296">
    <property type="entry name" value="Bac_luciferase"/>
    <property type="match status" value="1"/>
</dbReference>
<dbReference type="InterPro" id="IPR050766">
    <property type="entry name" value="Bact_Lucif_Oxidored"/>
</dbReference>
<protein>
    <submittedName>
        <fullName evidence="3">Alkane 1-monooxygenase</fullName>
    </submittedName>
</protein>
<accession>A0A071MFP5</accession>
<organism evidence="3">
    <name type="scientific">Burkholderia cenocepacia</name>
    <dbReference type="NCBI Taxonomy" id="95486"/>
    <lineage>
        <taxon>Bacteria</taxon>
        <taxon>Pseudomonadati</taxon>
        <taxon>Pseudomonadota</taxon>
        <taxon>Betaproteobacteria</taxon>
        <taxon>Burkholderiales</taxon>
        <taxon>Burkholderiaceae</taxon>
        <taxon>Burkholderia</taxon>
        <taxon>Burkholderia cepacia complex</taxon>
    </lineage>
</organism>
<keyword evidence="3" id="KW-0560">Oxidoreductase</keyword>
<dbReference type="GO" id="GO:0016705">
    <property type="term" value="F:oxidoreductase activity, acting on paired donors, with incorporation or reduction of molecular oxygen"/>
    <property type="evidence" value="ECO:0007669"/>
    <property type="project" value="InterPro"/>
</dbReference>
<dbReference type="InterPro" id="IPR019949">
    <property type="entry name" value="CmoO-like"/>
</dbReference>
<comment type="caution">
    <text evidence="3">The sequence shown here is derived from an EMBL/GenBank/DDBJ whole genome shotgun (WGS) entry which is preliminary data.</text>
</comment>
<dbReference type="InterPro" id="IPR036661">
    <property type="entry name" value="Luciferase-like_sf"/>
</dbReference>
<dbReference type="Gene3D" id="3.20.20.30">
    <property type="entry name" value="Luciferase-like domain"/>
    <property type="match status" value="1"/>
</dbReference>
<dbReference type="CDD" id="cd00347">
    <property type="entry name" value="Flavin_utilizing_monoxygenases"/>
    <property type="match status" value="1"/>
</dbReference>
<dbReference type="PANTHER" id="PTHR30137">
    <property type="entry name" value="LUCIFERASE-LIKE MONOOXYGENASE"/>
    <property type="match status" value="1"/>
</dbReference>
<feature type="domain" description="Luciferase-like" evidence="2">
    <location>
        <begin position="14"/>
        <end position="299"/>
    </location>
</feature>